<feature type="region of interest" description="Disordered" evidence="1">
    <location>
        <begin position="1"/>
        <end position="312"/>
    </location>
</feature>
<sequence length="752" mass="76273">MTAGPTGDLRGAHWPTRQAAVSTGAPARTTALTASSTSPPPVPPPPPPSGSWSASSRASTSYTSPAPSPEPYTPAGSSVPRALPPRTSSHRDFRASAALASAFEPHEGPSPRSGYYAVEDRTRHSQAADWRSSSVPPSHPGLNGNGGPVTPRATAGASSSVQRDEETTPRGAGAGTAQSTPRSRVNSAPTPSHVSPPPSSAFGMHTPPMLLPRQYPSHPLSYDPPSRSSSRARLDLDADTTAPVAAGSDSDDGHSSASSSHRRAIASSSSEDEDAWAGTLLPSGSSPIQSPLLADMLPSSASSSGRHPPALALGTLRADAHAAERPVSEFDWAAAYAESRTPSLVLTPGAGSGPAGAREGGQDGQEVAGLGMPLIPLGTDGKEEAEPRKGGGGAPGPDADERERTREGESSGVTKPSLPDVDPPPSVGPSTLETHIPSSSFSSPSPSPSPSASPASAPAVTSPATAQPDAIPTSAATLFVPGSAHTSNGLDRPGSRASVRSTGSATSAGRRSPGPQPPRPARRQASALSLRSALSGGSGGAGEQGAAPAATEVDAPREAAGPAAALAASAEAEPTSPLPPTTGLSSPRPRNASGSSRRSGPAPSVPEKSARRMSRRLSVLGGSGPGSPVVEATAAAAAAGTGSARGSPKVDQGELAGDAGNRCVLFLLLVLRGATPMLRRPRTQFLRHLLDLGPRARVRARLVGRVLALVRERLPAVEPLGRARASRDERQRPHERRRRRPGRRALEVVALS</sequence>
<evidence type="ECO:0000313" key="2">
    <source>
        <dbReference type="EMBL" id="TNY23805.1"/>
    </source>
</evidence>
<feature type="compositionally biased region" description="Polar residues" evidence="1">
    <location>
        <begin position="176"/>
        <end position="186"/>
    </location>
</feature>
<keyword evidence="3" id="KW-1185">Reference proteome</keyword>
<feature type="compositionally biased region" description="Basic residues" evidence="1">
    <location>
        <begin position="733"/>
        <end position="743"/>
    </location>
</feature>
<dbReference type="Proteomes" id="UP000311382">
    <property type="component" value="Unassembled WGS sequence"/>
</dbReference>
<feature type="compositionally biased region" description="Low complexity" evidence="1">
    <location>
        <begin position="25"/>
        <end position="37"/>
    </location>
</feature>
<organism evidence="2 3">
    <name type="scientific">Rhodotorula diobovata</name>
    <dbReference type="NCBI Taxonomy" id="5288"/>
    <lineage>
        <taxon>Eukaryota</taxon>
        <taxon>Fungi</taxon>
        <taxon>Dikarya</taxon>
        <taxon>Basidiomycota</taxon>
        <taxon>Pucciniomycotina</taxon>
        <taxon>Microbotryomycetes</taxon>
        <taxon>Sporidiobolales</taxon>
        <taxon>Sporidiobolaceae</taxon>
        <taxon>Rhodotorula</taxon>
    </lineage>
</organism>
<reference evidence="2 3" key="1">
    <citation type="submission" date="2019-03" db="EMBL/GenBank/DDBJ databases">
        <title>Rhodosporidium diobovatum UCD-FST 08-225 genome sequencing, assembly, and annotation.</title>
        <authorList>
            <person name="Fakankun I.U."/>
            <person name="Fristensky B."/>
            <person name="Levin D.B."/>
        </authorList>
    </citation>
    <scope>NUCLEOTIDE SEQUENCE [LARGE SCALE GENOMIC DNA]</scope>
    <source>
        <strain evidence="2 3">UCD-FST 08-225</strain>
    </source>
</reference>
<feature type="compositionally biased region" description="Gly residues" evidence="1">
    <location>
        <begin position="350"/>
        <end position="363"/>
    </location>
</feature>
<proteinExistence type="predicted"/>
<evidence type="ECO:0000313" key="3">
    <source>
        <dbReference type="Proteomes" id="UP000311382"/>
    </source>
</evidence>
<protein>
    <submittedName>
        <fullName evidence="2">Uncharacterized protein</fullName>
    </submittedName>
</protein>
<feature type="compositionally biased region" description="Low complexity" evidence="1">
    <location>
        <begin position="558"/>
        <end position="602"/>
    </location>
</feature>
<feature type="compositionally biased region" description="Low complexity" evidence="1">
    <location>
        <begin position="219"/>
        <end position="231"/>
    </location>
</feature>
<feature type="compositionally biased region" description="Basic and acidic residues" evidence="1">
    <location>
        <begin position="399"/>
        <end position="409"/>
    </location>
</feature>
<feature type="compositionally biased region" description="Pro residues" evidence="1">
    <location>
        <begin position="38"/>
        <end position="49"/>
    </location>
</feature>
<feature type="compositionally biased region" description="Low complexity" evidence="1">
    <location>
        <begin position="452"/>
        <end position="466"/>
    </location>
</feature>
<feature type="compositionally biased region" description="Basic and acidic residues" evidence="1">
    <location>
        <begin position="380"/>
        <end position="389"/>
    </location>
</feature>
<feature type="compositionally biased region" description="Low complexity" evidence="1">
    <location>
        <begin position="50"/>
        <end position="65"/>
    </location>
</feature>
<name>A0A5C5G4A2_9BASI</name>
<accession>A0A5C5G4A2</accession>
<dbReference type="EMBL" id="SOZI01000008">
    <property type="protein sequence ID" value="TNY23805.1"/>
    <property type="molecule type" value="Genomic_DNA"/>
</dbReference>
<feature type="compositionally biased region" description="Low complexity" evidence="1">
    <location>
        <begin position="523"/>
        <end position="535"/>
    </location>
</feature>
<dbReference type="AlphaFoldDB" id="A0A5C5G4A2"/>
<comment type="caution">
    <text evidence="2">The sequence shown here is derived from an EMBL/GenBank/DDBJ whole genome shotgun (WGS) entry which is preliminary data.</text>
</comment>
<evidence type="ECO:0000256" key="1">
    <source>
        <dbReference type="SAM" id="MobiDB-lite"/>
    </source>
</evidence>
<gene>
    <name evidence="2" type="ORF">DMC30DRAFT_280658</name>
</gene>
<feature type="region of interest" description="Disordered" evidence="1">
    <location>
        <begin position="721"/>
        <end position="743"/>
    </location>
</feature>
<feature type="compositionally biased region" description="Low complexity" evidence="1">
    <location>
        <begin position="255"/>
        <end position="269"/>
    </location>
</feature>
<feature type="region of interest" description="Disordered" evidence="1">
    <location>
        <begin position="342"/>
        <end position="612"/>
    </location>
</feature>
<feature type="compositionally biased region" description="Low complexity" evidence="1">
    <location>
        <begin position="410"/>
        <end position="420"/>
    </location>
</feature>